<organism evidence="10 11">
    <name type="scientific">Lactuca sativa</name>
    <name type="common">Garden lettuce</name>
    <dbReference type="NCBI Taxonomy" id="4236"/>
    <lineage>
        <taxon>Eukaryota</taxon>
        <taxon>Viridiplantae</taxon>
        <taxon>Streptophyta</taxon>
        <taxon>Embryophyta</taxon>
        <taxon>Tracheophyta</taxon>
        <taxon>Spermatophyta</taxon>
        <taxon>Magnoliopsida</taxon>
        <taxon>eudicotyledons</taxon>
        <taxon>Gunneridae</taxon>
        <taxon>Pentapetalae</taxon>
        <taxon>asterids</taxon>
        <taxon>campanulids</taxon>
        <taxon>Asterales</taxon>
        <taxon>Asteraceae</taxon>
        <taxon>Cichorioideae</taxon>
        <taxon>Cichorieae</taxon>
        <taxon>Lactucinae</taxon>
        <taxon>Lactuca</taxon>
    </lineage>
</organism>
<dbReference type="Pfam" id="PF00069">
    <property type="entry name" value="Pkinase"/>
    <property type="match status" value="1"/>
</dbReference>
<dbReference type="Proteomes" id="UP000235145">
    <property type="component" value="Unassembled WGS sequence"/>
</dbReference>
<evidence type="ECO:0000256" key="8">
    <source>
        <dbReference type="ARBA" id="ARBA00048679"/>
    </source>
</evidence>
<dbReference type="GO" id="GO:0004674">
    <property type="term" value="F:protein serine/threonine kinase activity"/>
    <property type="evidence" value="ECO:0007669"/>
    <property type="project" value="UniProtKB-KW"/>
</dbReference>
<comment type="catalytic activity">
    <reaction evidence="8">
        <text>L-seryl-[protein] + ATP = O-phospho-L-seryl-[protein] + ADP + H(+)</text>
        <dbReference type="Rhea" id="RHEA:17989"/>
        <dbReference type="Rhea" id="RHEA-COMP:9863"/>
        <dbReference type="Rhea" id="RHEA-COMP:11604"/>
        <dbReference type="ChEBI" id="CHEBI:15378"/>
        <dbReference type="ChEBI" id="CHEBI:29999"/>
        <dbReference type="ChEBI" id="CHEBI:30616"/>
        <dbReference type="ChEBI" id="CHEBI:83421"/>
        <dbReference type="ChEBI" id="CHEBI:456216"/>
        <dbReference type="EC" id="2.7.11.1"/>
    </reaction>
</comment>
<name>A0A9R1VF49_LACSA</name>
<evidence type="ECO:0000313" key="11">
    <source>
        <dbReference type="Proteomes" id="UP000235145"/>
    </source>
</evidence>
<evidence type="ECO:0000256" key="1">
    <source>
        <dbReference type="ARBA" id="ARBA00012513"/>
    </source>
</evidence>
<dbReference type="InterPro" id="IPR011009">
    <property type="entry name" value="Kinase-like_dom_sf"/>
</dbReference>
<dbReference type="InterPro" id="IPR008271">
    <property type="entry name" value="Ser/Thr_kinase_AS"/>
</dbReference>
<evidence type="ECO:0000256" key="4">
    <source>
        <dbReference type="ARBA" id="ARBA00022741"/>
    </source>
</evidence>
<evidence type="ECO:0000256" key="5">
    <source>
        <dbReference type="ARBA" id="ARBA00022777"/>
    </source>
</evidence>
<feature type="domain" description="Protein kinase" evidence="9">
    <location>
        <begin position="1"/>
        <end position="174"/>
    </location>
</feature>
<dbReference type="InterPro" id="IPR000719">
    <property type="entry name" value="Prot_kinase_dom"/>
</dbReference>
<dbReference type="SMART" id="SM00220">
    <property type="entry name" value="S_TKc"/>
    <property type="match status" value="1"/>
</dbReference>
<reference evidence="10 11" key="1">
    <citation type="journal article" date="2017" name="Nat. Commun.">
        <title>Genome assembly with in vitro proximity ligation data and whole-genome triplication in lettuce.</title>
        <authorList>
            <person name="Reyes-Chin-Wo S."/>
            <person name="Wang Z."/>
            <person name="Yang X."/>
            <person name="Kozik A."/>
            <person name="Arikit S."/>
            <person name="Song C."/>
            <person name="Xia L."/>
            <person name="Froenicke L."/>
            <person name="Lavelle D.O."/>
            <person name="Truco M.J."/>
            <person name="Xia R."/>
            <person name="Zhu S."/>
            <person name="Xu C."/>
            <person name="Xu H."/>
            <person name="Xu X."/>
            <person name="Cox K."/>
            <person name="Korf I."/>
            <person name="Meyers B.C."/>
            <person name="Michelmore R.W."/>
        </authorList>
    </citation>
    <scope>NUCLEOTIDE SEQUENCE [LARGE SCALE GENOMIC DNA]</scope>
    <source>
        <strain evidence="11">cv. Salinas</strain>
        <tissue evidence="10">Seedlings</tissue>
    </source>
</reference>
<evidence type="ECO:0000259" key="9">
    <source>
        <dbReference type="PROSITE" id="PS50011"/>
    </source>
</evidence>
<keyword evidence="4" id="KW-0547">Nucleotide-binding</keyword>
<evidence type="ECO:0000256" key="2">
    <source>
        <dbReference type="ARBA" id="ARBA00022527"/>
    </source>
</evidence>
<comment type="catalytic activity">
    <reaction evidence="7">
        <text>L-threonyl-[protein] + ATP = O-phospho-L-threonyl-[protein] + ADP + H(+)</text>
        <dbReference type="Rhea" id="RHEA:46608"/>
        <dbReference type="Rhea" id="RHEA-COMP:11060"/>
        <dbReference type="Rhea" id="RHEA-COMP:11605"/>
        <dbReference type="ChEBI" id="CHEBI:15378"/>
        <dbReference type="ChEBI" id="CHEBI:30013"/>
        <dbReference type="ChEBI" id="CHEBI:30616"/>
        <dbReference type="ChEBI" id="CHEBI:61977"/>
        <dbReference type="ChEBI" id="CHEBI:456216"/>
        <dbReference type="EC" id="2.7.11.1"/>
    </reaction>
</comment>
<dbReference type="AlphaFoldDB" id="A0A9R1VF49"/>
<evidence type="ECO:0000256" key="3">
    <source>
        <dbReference type="ARBA" id="ARBA00022679"/>
    </source>
</evidence>
<gene>
    <name evidence="10" type="ORF">LSAT_V11C500249580</name>
</gene>
<dbReference type="PANTHER" id="PTHR27002:SF1040">
    <property type="entry name" value="OS07G0538400 PROTEIN"/>
    <property type="match status" value="1"/>
</dbReference>
<keyword evidence="3" id="KW-0808">Transferase</keyword>
<keyword evidence="6" id="KW-0067">ATP-binding</keyword>
<protein>
    <recommendedName>
        <fullName evidence="1">non-specific serine/threonine protein kinase</fullName>
        <ecNumber evidence="1">2.7.11.1</ecNumber>
    </recommendedName>
</protein>
<comment type="caution">
    <text evidence="10">The sequence shown here is derived from an EMBL/GenBank/DDBJ whole genome shotgun (WGS) entry which is preliminary data.</text>
</comment>
<proteinExistence type="predicted"/>
<dbReference type="PROSITE" id="PS50011">
    <property type="entry name" value="PROTEIN_KINASE_DOM"/>
    <property type="match status" value="1"/>
</dbReference>
<dbReference type="GO" id="GO:0005524">
    <property type="term" value="F:ATP binding"/>
    <property type="evidence" value="ECO:0007669"/>
    <property type="project" value="UniProtKB-KW"/>
</dbReference>
<keyword evidence="2" id="KW-0723">Serine/threonine-protein kinase</keyword>
<dbReference type="FunFam" id="1.10.510.10:FF:001023">
    <property type="entry name" value="Os07g0541700 protein"/>
    <property type="match status" value="1"/>
</dbReference>
<dbReference type="EC" id="2.7.11.1" evidence="1"/>
<dbReference type="SUPFAM" id="SSF56112">
    <property type="entry name" value="Protein kinase-like (PK-like)"/>
    <property type="match status" value="1"/>
</dbReference>
<sequence length="226" mass="26548">MWMKVRWPTRKNIIQMVVKGLTYHYKDLNKQVIHRDLKASNIFLDQNMNAKIFDFGLAKFLNLNETEHRQKHWMGHKYITSRTFSTKYDIFSFGVLMLEIVNGISVVSTSFPENTSRSIVDYDPLLQDKDVDDEVMRIIDISYLCLQQKPEDRPKTSTILQLLTIDVLVPEPIFLSNYQSSYHSVSQGGLKDFTRMVPPLREVDLTSLVKKTRKLNMKQHCKLLRY</sequence>
<dbReference type="PROSITE" id="PS00108">
    <property type="entry name" value="PROTEIN_KINASE_ST"/>
    <property type="match status" value="1"/>
</dbReference>
<evidence type="ECO:0000256" key="6">
    <source>
        <dbReference type="ARBA" id="ARBA00022840"/>
    </source>
</evidence>
<keyword evidence="5" id="KW-0418">Kinase</keyword>
<dbReference type="EMBL" id="NBSK02000005">
    <property type="protein sequence ID" value="KAJ0204995.1"/>
    <property type="molecule type" value="Genomic_DNA"/>
</dbReference>
<dbReference type="Gene3D" id="1.10.510.10">
    <property type="entry name" value="Transferase(Phosphotransferase) domain 1"/>
    <property type="match status" value="1"/>
</dbReference>
<keyword evidence="11" id="KW-1185">Reference proteome</keyword>
<evidence type="ECO:0000256" key="7">
    <source>
        <dbReference type="ARBA" id="ARBA00047899"/>
    </source>
</evidence>
<dbReference type="PANTHER" id="PTHR27002">
    <property type="entry name" value="RECEPTOR-LIKE SERINE/THREONINE-PROTEIN KINASE SD1-8"/>
    <property type="match status" value="1"/>
</dbReference>
<accession>A0A9R1VF49</accession>
<evidence type="ECO:0000313" key="10">
    <source>
        <dbReference type="EMBL" id="KAJ0204995.1"/>
    </source>
</evidence>